<dbReference type="EMBL" id="CR382139">
    <property type="protein sequence ID" value="CAG90004.1"/>
    <property type="molecule type" value="Genomic_DNA"/>
</dbReference>
<dbReference type="VEuPathDB" id="FungiDB:DEHA2G00572g"/>
<keyword evidence="10" id="KW-1185">Reference proteome</keyword>
<keyword evidence="3 6" id="KW-1133">Transmembrane helix</keyword>
<feature type="transmembrane region" description="Helical" evidence="6">
    <location>
        <begin position="116"/>
        <end position="141"/>
    </location>
</feature>
<sequence>MGIVYNGPCPLEQKIDLQGRDSAELAADLHRYTEYQADRQRVISIVSSSTSIFAGLVGIYFFLAISDRKRIFRHHLIILLILYDWMKAICLLLYPVRVLVTSKAYYDVGFCRVVGFFTAFSIEGSDLAIISFAIHLALLVYRPNDRIKRGINYEGGLYRYRYIVYPVEILLPIVLASLAFIDNLGYTPLTNWCYIPSRPIWYRLVLSWIPRYIIMVSIIIIYICIYQHVTKQYSSVGRIVGDNTIESTMKQKLRNFMGFLMFFKFSLTDDEIHNTNNGLQRGNINNETVQQFKTRRIQTQKQMRAIFIYPISYIFLWVFPTIVHGMDFRYGLSIHPYVWLNGIAAFMQPFNCTVDTLVFLIREKPWRITTLKVDSSLTENYKYPWWRRLLSFLPLFRLPGSLESRRLNYLDSKNEISTSENANSHEISSIPSDTNNTGNIRNVFRRNYQPAIIGNIMSSRLTDSGIATLQGGRTGNNEIITNNEDQVKQPNIIRISNSNQPLHVATDEVGLEDFLKAGPREEIGP</sequence>
<comment type="subcellular location">
    <subcellularLocation>
        <location evidence="1">Membrane</location>
        <topology evidence="1">Multi-pass membrane protein</topology>
    </subcellularLocation>
</comment>
<dbReference type="PANTHER" id="PTHR23112:SF37">
    <property type="entry name" value="G PROTEIN-COUPLED RECEPTOR GPR1"/>
    <property type="match status" value="1"/>
</dbReference>
<dbReference type="STRING" id="284592.Q6BJR3"/>
<evidence type="ECO:0000313" key="9">
    <source>
        <dbReference type="EMBL" id="CAG90004.1"/>
    </source>
</evidence>
<feature type="transmembrane region" description="Helical" evidence="6">
    <location>
        <begin position="76"/>
        <end position="96"/>
    </location>
</feature>
<dbReference type="GO" id="GO:0007189">
    <property type="term" value="P:adenylate cyclase-activating G protein-coupled receptor signaling pathway"/>
    <property type="evidence" value="ECO:0007669"/>
    <property type="project" value="TreeGrafter"/>
</dbReference>
<dbReference type="InParanoid" id="Q6BJR3"/>
<dbReference type="GO" id="GO:0005886">
    <property type="term" value="C:plasma membrane"/>
    <property type="evidence" value="ECO:0007669"/>
    <property type="project" value="TreeGrafter"/>
</dbReference>
<dbReference type="AlphaFoldDB" id="Q6BJR3"/>
<dbReference type="InterPro" id="IPR023041">
    <property type="entry name" value="Glucose_rcpt_Git3-like_N"/>
</dbReference>
<dbReference type="FunCoup" id="Q6BJR3">
    <property type="interactions" value="164"/>
</dbReference>
<reference evidence="9 10" key="1">
    <citation type="journal article" date="2004" name="Nature">
        <title>Genome evolution in yeasts.</title>
        <authorList>
            <consortium name="Genolevures"/>
            <person name="Dujon B."/>
            <person name="Sherman D."/>
            <person name="Fischer G."/>
            <person name="Durrens P."/>
            <person name="Casaregola S."/>
            <person name="Lafontaine I."/>
            <person name="de Montigny J."/>
            <person name="Marck C."/>
            <person name="Neuveglise C."/>
            <person name="Talla E."/>
            <person name="Goffard N."/>
            <person name="Frangeul L."/>
            <person name="Aigle M."/>
            <person name="Anthouard V."/>
            <person name="Babour A."/>
            <person name="Barbe V."/>
            <person name="Barnay S."/>
            <person name="Blanchin S."/>
            <person name="Beckerich J.M."/>
            <person name="Beyne E."/>
            <person name="Bleykasten C."/>
            <person name="Boisrame A."/>
            <person name="Boyer J."/>
            <person name="Cattolico L."/>
            <person name="Confanioleri F."/>
            <person name="de Daruvar A."/>
            <person name="Despons L."/>
            <person name="Fabre E."/>
            <person name="Fairhead C."/>
            <person name="Ferry-Dumazet H."/>
            <person name="Groppi A."/>
            <person name="Hantraye F."/>
            <person name="Hennequin C."/>
            <person name="Jauniaux N."/>
            <person name="Joyet P."/>
            <person name="Kachouri R."/>
            <person name="Kerrest A."/>
            <person name="Koszul R."/>
            <person name="Lemaire M."/>
            <person name="Lesur I."/>
            <person name="Ma L."/>
            <person name="Muller H."/>
            <person name="Nicaud J.M."/>
            <person name="Nikolski M."/>
            <person name="Oztas S."/>
            <person name="Ozier-Kalogeropoulos O."/>
            <person name="Pellenz S."/>
            <person name="Potier S."/>
            <person name="Richard G.F."/>
            <person name="Straub M.L."/>
            <person name="Suleau A."/>
            <person name="Swennene D."/>
            <person name="Tekaia F."/>
            <person name="Wesolowski-Louvel M."/>
            <person name="Westhof E."/>
            <person name="Wirth B."/>
            <person name="Zeniou-Meyer M."/>
            <person name="Zivanovic I."/>
            <person name="Bolotin-Fukuhara M."/>
            <person name="Thierry A."/>
            <person name="Bouchier C."/>
            <person name="Caudron B."/>
            <person name="Scarpelli C."/>
            <person name="Gaillardin C."/>
            <person name="Weissenbach J."/>
            <person name="Wincker P."/>
            <person name="Souciet J.L."/>
        </authorList>
    </citation>
    <scope>NUCLEOTIDE SEQUENCE [LARGE SCALE GENOMIC DNA]</scope>
    <source>
        <strain evidence="10">ATCC 36239 / CBS 767 / BCRC 21394 / JCM 1990 / NBRC 0083 / IGC 2968</strain>
    </source>
</reference>
<evidence type="ECO:0000256" key="4">
    <source>
        <dbReference type="ARBA" id="ARBA00023136"/>
    </source>
</evidence>
<evidence type="ECO:0000256" key="6">
    <source>
        <dbReference type="SAM" id="Phobius"/>
    </source>
</evidence>
<proteinExistence type="predicted"/>
<dbReference type="RefSeq" id="XP_461558.1">
    <property type="nucleotide sequence ID" value="XM_461558.1"/>
</dbReference>
<evidence type="ECO:0000256" key="5">
    <source>
        <dbReference type="SAM" id="MobiDB-lite"/>
    </source>
</evidence>
<dbReference type="OMA" id="FQAFNCT"/>
<evidence type="ECO:0000256" key="3">
    <source>
        <dbReference type="ARBA" id="ARBA00022989"/>
    </source>
</evidence>
<dbReference type="GO" id="GO:0004930">
    <property type="term" value="F:G protein-coupled receptor activity"/>
    <property type="evidence" value="ECO:0007669"/>
    <property type="project" value="TreeGrafter"/>
</dbReference>
<dbReference type="KEGG" id="dha:DEHA2G00572g"/>
<dbReference type="SUPFAM" id="SSF81321">
    <property type="entry name" value="Family A G protein-coupled receptor-like"/>
    <property type="match status" value="1"/>
</dbReference>
<keyword evidence="4 6" id="KW-0472">Membrane</keyword>
<evidence type="ECO:0000259" key="7">
    <source>
        <dbReference type="Pfam" id="PF11710"/>
    </source>
</evidence>
<dbReference type="GeneID" id="2904419"/>
<protein>
    <submittedName>
        <fullName evidence="9">DEHA2G00572p</fullName>
    </submittedName>
</protein>
<feature type="transmembrane region" description="Helical" evidence="6">
    <location>
        <begin position="42"/>
        <end position="64"/>
    </location>
</feature>
<keyword evidence="2 6" id="KW-0812">Transmembrane</keyword>
<feature type="transmembrane region" description="Helical" evidence="6">
    <location>
        <begin position="305"/>
        <end position="326"/>
    </location>
</feature>
<dbReference type="InterPro" id="IPR022596">
    <property type="entry name" value="GPR1/2/3_C"/>
</dbReference>
<feature type="transmembrane region" description="Helical" evidence="6">
    <location>
        <begin position="201"/>
        <end position="225"/>
    </location>
</feature>
<dbReference type="Gene3D" id="1.20.1070.10">
    <property type="entry name" value="Rhodopsin 7-helix transmembrane proteins"/>
    <property type="match status" value="1"/>
</dbReference>
<dbReference type="PANTHER" id="PTHR23112">
    <property type="entry name" value="G PROTEIN-COUPLED RECEPTOR 157-RELATED"/>
    <property type="match status" value="1"/>
</dbReference>
<evidence type="ECO:0000259" key="8">
    <source>
        <dbReference type="Pfam" id="PF11970"/>
    </source>
</evidence>
<organism evidence="9 10">
    <name type="scientific">Debaryomyces hansenii (strain ATCC 36239 / CBS 767 / BCRC 21394 / JCM 1990 / NBRC 0083 / IGC 2968)</name>
    <name type="common">Yeast</name>
    <name type="synonym">Torulaspora hansenii</name>
    <dbReference type="NCBI Taxonomy" id="284592"/>
    <lineage>
        <taxon>Eukaryota</taxon>
        <taxon>Fungi</taxon>
        <taxon>Dikarya</taxon>
        <taxon>Ascomycota</taxon>
        <taxon>Saccharomycotina</taxon>
        <taxon>Pichiomycetes</taxon>
        <taxon>Debaryomycetaceae</taxon>
        <taxon>Debaryomyces</taxon>
    </lineage>
</organism>
<evidence type="ECO:0000313" key="10">
    <source>
        <dbReference type="Proteomes" id="UP000000599"/>
    </source>
</evidence>
<gene>
    <name evidence="9" type="ordered locus">DEHA2G00572g</name>
</gene>
<dbReference type="Proteomes" id="UP000000599">
    <property type="component" value="Chromosome G"/>
</dbReference>
<feature type="transmembrane region" description="Helical" evidence="6">
    <location>
        <begin position="338"/>
        <end position="361"/>
    </location>
</feature>
<evidence type="ECO:0000256" key="1">
    <source>
        <dbReference type="ARBA" id="ARBA00004141"/>
    </source>
</evidence>
<evidence type="ECO:0000256" key="2">
    <source>
        <dbReference type="ARBA" id="ARBA00022692"/>
    </source>
</evidence>
<feature type="region of interest" description="Disordered" evidence="5">
    <location>
        <begin position="420"/>
        <end position="440"/>
    </location>
</feature>
<feature type="domain" description="Glucose receptor Git3-like N-terminal" evidence="7">
    <location>
        <begin position="38"/>
        <end position="235"/>
    </location>
</feature>
<dbReference type="HOGENOM" id="CLU_019464_1_0_1"/>
<accession>Q6BJR3</accession>
<feature type="domain" description="G protein-coupled receptor GPR1/2/3 C-terminal" evidence="8">
    <location>
        <begin position="293"/>
        <end position="368"/>
    </location>
</feature>
<dbReference type="eggNOG" id="ENOG502QU8E">
    <property type="taxonomic scope" value="Eukaryota"/>
</dbReference>
<name>Q6BJR3_DEBHA</name>
<dbReference type="OrthoDB" id="5368598at2759"/>
<dbReference type="Pfam" id="PF11970">
    <property type="entry name" value="GPR_Gpa2_C"/>
    <property type="match status" value="1"/>
</dbReference>
<feature type="transmembrane region" description="Helical" evidence="6">
    <location>
        <begin position="162"/>
        <end position="181"/>
    </location>
</feature>
<dbReference type="Pfam" id="PF11710">
    <property type="entry name" value="Git3"/>
    <property type="match status" value="1"/>
</dbReference>